<evidence type="ECO:0000313" key="1">
    <source>
        <dbReference type="EMBL" id="MCB5494497.1"/>
    </source>
</evidence>
<accession>A0A2N5PGW8</accession>
<sequence>MYVMIQKRQKTVEKGRPVEKWDDYLKCWCEVKSLYGKELYTALEAKLENVMNFETRYCKALEALNTKEYRVVWGERIFKLINADYGKYDRRKVVLKGQEVV</sequence>
<dbReference type="InterPro" id="IPR008767">
    <property type="entry name" value="Phage_SPP1_head-tail_adaptor"/>
</dbReference>
<evidence type="ECO:0000313" key="3">
    <source>
        <dbReference type="Proteomes" id="UP000283834"/>
    </source>
</evidence>
<dbReference type="RefSeq" id="WP_101874966.1">
    <property type="nucleotide sequence ID" value="NZ_BAABSA010000020.1"/>
</dbReference>
<dbReference type="InterPro" id="IPR038666">
    <property type="entry name" value="SSP1_head-tail_sf"/>
</dbReference>
<dbReference type="NCBIfam" id="TIGR01563">
    <property type="entry name" value="gp16_SPP1"/>
    <property type="match status" value="1"/>
</dbReference>
<organism evidence="2 3">
    <name type="scientific">Mediterraneibacter gnavus</name>
    <name type="common">Ruminococcus gnavus</name>
    <dbReference type="NCBI Taxonomy" id="33038"/>
    <lineage>
        <taxon>Bacteria</taxon>
        <taxon>Bacillati</taxon>
        <taxon>Bacillota</taxon>
        <taxon>Clostridia</taxon>
        <taxon>Lachnospirales</taxon>
        <taxon>Lachnospiraceae</taxon>
        <taxon>Mediterraneibacter</taxon>
    </lineage>
</organism>
<evidence type="ECO:0000313" key="2">
    <source>
        <dbReference type="EMBL" id="RGT39144.1"/>
    </source>
</evidence>
<dbReference type="Proteomes" id="UP000283834">
    <property type="component" value="Unassembled WGS sequence"/>
</dbReference>
<dbReference type="Proteomes" id="UP001297422">
    <property type="component" value="Unassembled WGS sequence"/>
</dbReference>
<dbReference type="Pfam" id="PF05521">
    <property type="entry name" value="Phage_HCP"/>
    <property type="match status" value="1"/>
</dbReference>
<dbReference type="AlphaFoldDB" id="A0A2N5PGW8"/>
<reference evidence="1" key="2">
    <citation type="submission" date="2021-10" db="EMBL/GenBank/DDBJ databases">
        <title>Collection of gut derived symbiotic bacterial strains cultured from healthy donors.</title>
        <authorList>
            <person name="Lin H."/>
            <person name="Littmann E."/>
            <person name="Claire K."/>
            <person name="Pamer E."/>
        </authorList>
    </citation>
    <scope>NUCLEOTIDE SEQUENCE</scope>
    <source>
        <strain evidence="1">MSK.23.4</strain>
    </source>
</reference>
<comment type="caution">
    <text evidence="2">The sequence shown here is derived from an EMBL/GenBank/DDBJ whole genome shotgun (WGS) entry which is preliminary data.</text>
</comment>
<gene>
    <name evidence="2" type="ORF">DWX36_07820</name>
    <name evidence="1" type="ORF">LIQ10_12235</name>
</gene>
<dbReference type="EMBL" id="JAJBNC010000019">
    <property type="protein sequence ID" value="MCB5494497.1"/>
    <property type="molecule type" value="Genomic_DNA"/>
</dbReference>
<proteinExistence type="predicted"/>
<dbReference type="EMBL" id="QRWQ01000006">
    <property type="protein sequence ID" value="RGT39144.1"/>
    <property type="molecule type" value="Genomic_DNA"/>
</dbReference>
<name>A0A2N5PGW8_MEDGN</name>
<reference evidence="2 3" key="1">
    <citation type="submission" date="2018-08" db="EMBL/GenBank/DDBJ databases">
        <title>A genome reference for cultivated species of the human gut microbiota.</title>
        <authorList>
            <person name="Zou Y."/>
            <person name="Xue W."/>
            <person name="Luo G."/>
        </authorList>
    </citation>
    <scope>NUCLEOTIDE SEQUENCE [LARGE SCALE GENOMIC DNA]</scope>
    <source>
        <strain evidence="2 3">AF19-16AC</strain>
    </source>
</reference>
<protein>
    <submittedName>
        <fullName evidence="1">Phage head closure protein</fullName>
    </submittedName>
    <submittedName>
        <fullName evidence="2">Phage head-tail adapter protein</fullName>
    </submittedName>
</protein>
<dbReference type="Gene3D" id="2.40.10.270">
    <property type="entry name" value="Bacteriophage SPP1 head-tail adaptor protein"/>
    <property type="match status" value="1"/>
</dbReference>